<reference evidence="1" key="1">
    <citation type="journal article" date="2015" name="Nature">
        <title>Complex archaea that bridge the gap between prokaryotes and eukaryotes.</title>
        <authorList>
            <person name="Spang A."/>
            <person name="Saw J.H."/>
            <person name="Jorgensen S.L."/>
            <person name="Zaremba-Niedzwiedzka K."/>
            <person name="Martijn J."/>
            <person name="Lind A.E."/>
            <person name="van Eijk R."/>
            <person name="Schleper C."/>
            <person name="Guy L."/>
            <person name="Ettema T.J."/>
        </authorList>
    </citation>
    <scope>NUCLEOTIDE SEQUENCE</scope>
</reference>
<gene>
    <name evidence="1" type="ORF">LCGC14_1078700</name>
</gene>
<protein>
    <submittedName>
        <fullName evidence="1">Uncharacterized protein</fullName>
    </submittedName>
</protein>
<name>A0A0F9PZ86_9ZZZZ</name>
<dbReference type="EMBL" id="LAZR01004705">
    <property type="protein sequence ID" value="KKN06311.1"/>
    <property type="molecule type" value="Genomic_DNA"/>
</dbReference>
<evidence type="ECO:0000313" key="1">
    <source>
        <dbReference type="EMBL" id="KKN06311.1"/>
    </source>
</evidence>
<proteinExistence type="predicted"/>
<dbReference type="AlphaFoldDB" id="A0A0F9PZ86"/>
<organism evidence="1">
    <name type="scientific">marine sediment metagenome</name>
    <dbReference type="NCBI Taxonomy" id="412755"/>
    <lineage>
        <taxon>unclassified sequences</taxon>
        <taxon>metagenomes</taxon>
        <taxon>ecological metagenomes</taxon>
    </lineage>
</organism>
<comment type="caution">
    <text evidence="1">The sequence shown here is derived from an EMBL/GenBank/DDBJ whole genome shotgun (WGS) entry which is preliminary data.</text>
</comment>
<accession>A0A0F9PZ86</accession>
<sequence>MSIKEVMVRKDCPICDGRENGYYDCGSKGYIEEWMSIVEFINSMKFIIEHSEGIA</sequence>